<evidence type="ECO:0000259" key="2">
    <source>
        <dbReference type="Pfam" id="PF13175"/>
    </source>
</evidence>
<dbReference type="InterPro" id="IPR034139">
    <property type="entry name" value="TOPRIM_OLD"/>
</dbReference>
<evidence type="ECO:0000313" key="5">
    <source>
        <dbReference type="Proteomes" id="UP000268094"/>
    </source>
</evidence>
<keyword evidence="5" id="KW-1185">Reference proteome</keyword>
<dbReference type="GO" id="GO:0004519">
    <property type="term" value="F:endonuclease activity"/>
    <property type="evidence" value="ECO:0007669"/>
    <property type="project" value="UniProtKB-KW"/>
</dbReference>
<feature type="region of interest" description="Disordered" evidence="1">
    <location>
        <begin position="611"/>
        <end position="631"/>
    </location>
</feature>
<feature type="domain" description="Endonuclease GajA/Old nuclease/RecF-like AAA" evidence="2">
    <location>
        <begin position="217"/>
        <end position="404"/>
    </location>
</feature>
<evidence type="ECO:0000256" key="1">
    <source>
        <dbReference type="SAM" id="MobiDB-lite"/>
    </source>
</evidence>
<dbReference type="Pfam" id="PF13175">
    <property type="entry name" value="AAA_15"/>
    <property type="match status" value="2"/>
</dbReference>
<feature type="domain" description="Endonuclease GajA/Old nuclease/RecF-like AAA" evidence="2">
    <location>
        <begin position="1"/>
        <end position="55"/>
    </location>
</feature>
<dbReference type="CDD" id="cd01026">
    <property type="entry name" value="TOPRIM_OLD"/>
    <property type="match status" value="1"/>
</dbReference>
<accession>A0A3A8JBJ8</accession>
<protein>
    <submittedName>
        <fullName evidence="4">OLD family endonuclease</fullName>
    </submittedName>
</protein>
<dbReference type="Pfam" id="PF20469">
    <property type="entry name" value="OLD-like_TOPRIM"/>
    <property type="match status" value="1"/>
</dbReference>
<dbReference type="EMBL" id="RAVZ01000025">
    <property type="protein sequence ID" value="RKG92438.1"/>
    <property type="molecule type" value="Genomic_DNA"/>
</dbReference>
<evidence type="ECO:0000313" key="4">
    <source>
        <dbReference type="EMBL" id="RKG92438.1"/>
    </source>
</evidence>
<dbReference type="CDD" id="cd06462">
    <property type="entry name" value="Peptidase_S24_S26"/>
    <property type="match status" value="1"/>
</dbReference>
<dbReference type="PANTHER" id="PTHR43581:SF4">
    <property type="entry name" value="ATP_GTP PHOSPHATASE"/>
    <property type="match status" value="1"/>
</dbReference>
<dbReference type="InterPro" id="IPR027417">
    <property type="entry name" value="P-loop_NTPase"/>
</dbReference>
<dbReference type="Gene3D" id="3.40.50.300">
    <property type="entry name" value="P-loop containing nucleotide triphosphate hydrolases"/>
    <property type="match status" value="1"/>
</dbReference>
<feature type="domain" description="OLD protein-like TOPRIM" evidence="3">
    <location>
        <begin position="461"/>
        <end position="535"/>
    </location>
</feature>
<gene>
    <name evidence="4" type="ORF">D7V88_06000</name>
</gene>
<proteinExistence type="predicted"/>
<dbReference type="InterPro" id="IPR041685">
    <property type="entry name" value="AAA_GajA/Old/RecF-like"/>
</dbReference>
<dbReference type="OrthoDB" id="5422899at2"/>
<evidence type="ECO:0000259" key="3">
    <source>
        <dbReference type="Pfam" id="PF20469"/>
    </source>
</evidence>
<reference evidence="5" key="1">
    <citation type="submission" date="2018-09" db="EMBL/GenBank/DDBJ databases">
        <authorList>
            <person name="Livingstone P.G."/>
            <person name="Whitworth D.E."/>
        </authorList>
    </citation>
    <scope>NUCLEOTIDE SEQUENCE [LARGE SCALE GENOMIC DNA]</scope>
    <source>
        <strain evidence="5">CA054A</strain>
    </source>
</reference>
<dbReference type="PANTHER" id="PTHR43581">
    <property type="entry name" value="ATP/GTP PHOSPHATASE"/>
    <property type="match status" value="1"/>
</dbReference>
<keyword evidence="4" id="KW-0255">Endonuclease</keyword>
<dbReference type="Proteomes" id="UP000268094">
    <property type="component" value="Unassembled WGS sequence"/>
</dbReference>
<sequence length="834" mass="93191">MRLDRVVIRNFKSIKSIDLQVPQKDEHRQGSADFLSIVGENNAGKSSIMEAIRLACTAASKAGLDQFPGIDPGNGPIEMELAFDQLNENDRNSPAVAGNTFTEDGREKYRLKRIWKTPGAASENSSYNPNRPPTVHLTGWTGKKTLKTLLEADERWKPILELVTKENSGPRPPIDMLIQAAKKLDSPLLETHPQEPWAPYQGSSASHLEAILPSVIYVPALRETSEEADVGMKQSSIRKIVNSLFEQQLAGHERVIRFRSAAIELQDLFATDGKHRIVTSIEEQITAKFKELINIGAELKFSAPDVMSDLANSTEFRVLDGGLSTTPDNQGHGAQRSIVLALLQMYAEQLRKSTAREQHPMLFLIEEPEIYLHPAMCRRMRDTLLKISRSGAGQVICTTHSPVFLDLADRHDGIVILRKKAAAPVATQRTRDVFDQTEGDKEQRARLRMLLTFDPAVNEAFFSEQVCLVEGDCEIAAVEAVARRLEKEGSISWSKYLLARRMVTLINCRGKWTIPAFQKVLRAFDINYRVIYDLDVGAQANQANSQINNLLSGNDQSLPHDPNFEEFIFGKHWRSDKPWLATKTINEAPQLNPRLIAFFEFAIGQSISDLKPDAVPPAPEHTDAPQLRRPHRRNLRGKLKELKVPAQVIQSARRVEQLFRVAAGPNFATRPDSDSPLQQLEGTKIDAFAIVTGTSMADTLHDNDIVALKFLDKVFLEPVHSTDLPFNAAIPSLIENDGIYVLAANDDIDQKSYTMKRVRISTRTGGAWLGNISADNPDTNWGDRGHFEIRKTDRVHFAAQVIGVVRRDELEGFSPEALGLTTISMEQETAFEED</sequence>
<dbReference type="AlphaFoldDB" id="A0A3A8JBJ8"/>
<keyword evidence="4" id="KW-0540">Nuclease</keyword>
<dbReference type="SUPFAM" id="SSF52540">
    <property type="entry name" value="P-loop containing nucleoside triphosphate hydrolases"/>
    <property type="match status" value="1"/>
</dbReference>
<organism evidence="4 5">
    <name type="scientific">Corallococcus terminator</name>
    <dbReference type="NCBI Taxonomy" id="2316733"/>
    <lineage>
        <taxon>Bacteria</taxon>
        <taxon>Pseudomonadati</taxon>
        <taxon>Myxococcota</taxon>
        <taxon>Myxococcia</taxon>
        <taxon>Myxococcales</taxon>
        <taxon>Cystobacterineae</taxon>
        <taxon>Myxococcaceae</taxon>
        <taxon>Corallococcus</taxon>
    </lineage>
</organism>
<dbReference type="InterPro" id="IPR051396">
    <property type="entry name" value="Bact_Antivir_Def_Nuclease"/>
</dbReference>
<name>A0A3A8JBJ8_9BACT</name>
<keyword evidence="4" id="KW-0378">Hydrolase</keyword>
<dbReference type="RefSeq" id="WP_120539639.1">
    <property type="nucleotide sequence ID" value="NZ_RAVZ01000025.1"/>
</dbReference>
<comment type="caution">
    <text evidence="4">The sequence shown here is derived from an EMBL/GenBank/DDBJ whole genome shotgun (WGS) entry which is preliminary data.</text>
</comment>